<organism evidence="1">
    <name type="scientific">Lessoniopsis littoralis</name>
    <dbReference type="NCBI Taxonomy" id="169788"/>
    <lineage>
        <taxon>Eukaryota</taxon>
        <taxon>Sar</taxon>
        <taxon>Stramenopiles</taxon>
        <taxon>Ochrophyta</taxon>
        <taxon>PX clade</taxon>
        <taxon>Phaeophyceae</taxon>
        <taxon>Laminariales</taxon>
        <taxon>Alariaceae</taxon>
        <taxon>Lessoniopsis</taxon>
    </lineage>
</organism>
<dbReference type="GO" id="GO:0005840">
    <property type="term" value="C:ribosome"/>
    <property type="evidence" value="ECO:0007669"/>
    <property type="project" value="UniProtKB-KW"/>
</dbReference>
<proteinExistence type="predicted"/>
<dbReference type="AlphaFoldDB" id="A0A8F0FDQ0"/>
<keyword evidence="1" id="KW-0689">Ribosomal protein</keyword>
<sequence length="215" mass="24724">MVKTEHSRLLSFLIGSSGYLVPRPFNEYVRISKTIHPYLLGKRNIYYFYNLEKSLYGIRATLEVLKNIILSEGKILFISDSPLLKICLSHEPNISYIKWKRSYLAKSKDVDLVFLSDIEKENLVEAHRKCLLLVGVGSPTMSKVSYPFNLNIESPLLASWFFSLIYITCVKSNRMKSKKQGRTFSSLLGKAQVKEKELKNFSKSSFNSTYISNNK</sequence>
<geneLocation type="mitochondrion" evidence="1"/>
<name>A0A8F0FDQ0_9PHAE</name>
<dbReference type="InterPro" id="IPR023591">
    <property type="entry name" value="Ribosomal_uS2_flav_dom_sf"/>
</dbReference>
<dbReference type="EMBL" id="MZ156066">
    <property type="protein sequence ID" value="QWK45017.1"/>
    <property type="molecule type" value="Genomic_DNA"/>
</dbReference>
<accession>A0A8F0FDQ0</accession>
<keyword evidence="1" id="KW-0496">Mitochondrion</keyword>
<keyword evidence="1" id="KW-0687">Ribonucleoprotein</keyword>
<dbReference type="Gene3D" id="3.40.50.10490">
    <property type="entry name" value="Glucose-6-phosphate isomerase like protein, domain 1"/>
    <property type="match status" value="1"/>
</dbReference>
<dbReference type="SUPFAM" id="SSF52313">
    <property type="entry name" value="Ribosomal protein S2"/>
    <property type="match status" value="1"/>
</dbReference>
<protein>
    <submittedName>
        <fullName evidence="1">Ribosomal protein S2</fullName>
    </submittedName>
</protein>
<gene>
    <name evidence="1" type="primary">rps2</name>
</gene>
<evidence type="ECO:0000313" key="1">
    <source>
        <dbReference type="EMBL" id="QWK45017.1"/>
    </source>
</evidence>
<reference evidence="1" key="1">
    <citation type="journal article" date="2021" name="Genome Biol. Evol.">
        <title>Genomic rearrangements and sequence evolution across brown algal organelles.</title>
        <authorList>
            <person name="Starko S."/>
            <person name="Bringloe T.T."/>
            <person name="Gomez M.S."/>
            <person name="Darby H."/>
            <person name="Graham S.W."/>
            <person name="Martone P.T."/>
        </authorList>
    </citation>
    <scope>NUCLEOTIDE SEQUENCE</scope>
</reference>